<proteinExistence type="predicted"/>
<gene>
    <name evidence="2" type="ORF">Tco_1078912</name>
</gene>
<organism evidence="2 3">
    <name type="scientific">Tanacetum coccineum</name>
    <dbReference type="NCBI Taxonomy" id="301880"/>
    <lineage>
        <taxon>Eukaryota</taxon>
        <taxon>Viridiplantae</taxon>
        <taxon>Streptophyta</taxon>
        <taxon>Embryophyta</taxon>
        <taxon>Tracheophyta</taxon>
        <taxon>Spermatophyta</taxon>
        <taxon>Magnoliopsida</taxon>
        <taxon>eudicotyledons</taxon>
        <taxon>Gunneridae</taxon>
        <taxon>Pentapetalae</taxon>
        <taxon>asterids</taxon>
        <taxon>campanulids</taxon>
        <taxon>Asterales</taxon>
        <taxon>Asteraceae</taxon>
        <taxon>Asteroideae</taxon>
        <taxon>Anthemideae</taxon>
        <taxon>Anthemidinae</taxon>
        <taxon>Tanacetum</taxon>
    </lineage>
</organism>
<dbReference type="InterPro" id="IPR036047">
    <property type="entry name" value="F-box-like_dom_sf"/>
</dbReference>
<dbReference type="Proteomes" id="UP001151760">
    <property type="component" value="Unassembled WGS sequence"/>
</dbReference>
<protein>
    <submittedName>
        <fullName evidence="2">F-box domain-containing protein</fullName>
    </submittedName>
</protein>
<feature type="domain" description="F-box" evidence="1">
    <location>
        <begin position="1"/>
        <end position="45"/>
    </location>
</feature>
<sequence>MSDNIPFDIQAEIMKRLPVKSLIQFRLVSKLWKSLIDSSAFIAEYQRTELQQHILVRDGIGRKYVSIADDDTFPHQKVPLAVPMSIKTLGRPGIIGCSQGLFCLFDEFGKPSDSGKKTAVIWNPTIRKSVAINMPAPSYQTYQIVGFGVCPDTLDPILVNMLWDKSETTPTWIVDVFKLSWGVWKSLSVNLPGRTIVTLNTERVAIDKFIYFHASDWSSCSDLILSFDMISEEFTEIRLPGTLAINYNMQTGICKFGESLIVHQSEREVDEPEYGIWMMENGDPVSFKKIFTIKSNLPANTSISGVFGSRKSGEVLINVKKCLEEEEYELWVYDPNSEHIDYISTYARYFSFFVSSYTETLLLLDR</sequence>
<reference evidence="2" key="1">
    <citation type="journal article" date="2022" name="Int. J. Mol. Sci.">
        <title>Draft Genome of Tanacetum Coccineum: Genomic Comparison of Closely Related Tanacetum-Family Plants.</title>
        <authorList>
            <person name="Yamashiro T."/>
            <person name="Shiraishi A."/>
            <person name="Nakayama K."/>
            <person name="Satake H."/>
        </authorList>
    </citation>
    <scope>NUCLEOTIDE SEQUENCE</scope>
</reference>
<dbReference type="SMART" id="SM00256">
    <property type="entry name" value="FBOX"/>
    <property type="match status" value="1"/>
</dbReference>
<accession>A0ABQ5HRV7</accession>
<dbReference type="EMBL" id="BQNB010019888">
    <property type="protein sequence ID" value="GJT90067.1"/>
    <property type="molecule type" value="Genomic_DNA"/>
</dbReference>
<dbReference type="InterPro" id="IPR013187">
    <property type="entry name" value="F-box-assoc_dom_typ3"/>
</dbReference>
<dbReference type="InterPro" id="IPR050796">
    <property type="entry name" value="SCF_F-box_component"/>
</dbReference>
<reference evidence="2" key="2">
    <citation type="submission" date="2022-01" db="EMBL/GenBank/DDBJ databases">
        <authorList>
            <person name="Yamashiro T."/>
            <person name="Shiraishi A."/>
            <person name="Satake H."/>
            <person name="Nakayama K."/>
        </authorList>
    </citation>
    <scope>NUCLEOTIDE SEQUENCE</scope>
</reference>
<dbReference type="Pfam" id="PF08268">
    <property type="entry name" value="FBA_3"/>
    <property type="match status" value="1"/>
</dbReference>
<dbReference type="NCBIfam" id="TIGR01640">
    <property type="entry name" value="F_box_assoc_1"/>
    <property type="match status" value="1"/>
</dbReference>
<dbReference type="InterPro" id="IPR017451">
    <property type="entry name" value="F-box-assoc_interact_dom"/>
</dbReference>
<comment type="caution">
    <text evidence="2">The sequence shown here is derived from an EMBL/GenBank/DDBJ whole genome shotgun (WGS) entry which is preliminary data.</text>
</comment>
<dbReference type="SUPFAM" id="SSF81383">
    <property type="entry name" value="F-box domain"/>
    <property type="match status" value="1"/>
</dbReference>
<evidence type="ECO:0000313" key="2">
    <source>
        <dbReference type="EMBL" id="GJT90067.1"/>
    </source>
</evidence>
<dbReference type="Gene3D" id="1.20.1280.50">
    <property type="match status" value="1"/>
</dbReference>
<dbReference type="Pfam" id="PF00646">
    <property type="entry name" value="F-box"/>
    <property type="match status" value="1"/>
</dbReference>
<evidence type="ECO:0000313" key="3">
    <source>
        <dbReference type="Proteomes" id="UP001151760"/>
    </source>
</evidence>
<dbReference type="PROSITE" id="PS50181">
    <property type="entry name" value="FBOX"/>
    <property type="match status" value="1"/>
</dbReference>
<evidence type="ECO:0000259" key="1">
    <source>
        <dbReference type="PROSITE" id="PS50181"/>
    </source>
</evidence>
<dbReference type="PANTHER" id="PTHR31672">
    <property type="entry name" value="BNACNNG10540D PROTEIN"/>
    <property type="match status" value="1"/>
</dbReference>
<dbReference type="PANTHER" id="PTHR31672:SF10">
    <property type="entry name" value="F-BOX DOMAIN-CONTAINING PROTEIN"/>
    <property type="match status" value="1"/>
</dbReference>
<name>A0ABQ5HRV7_9ASTR</name>
<dbReference type="InterPro" id="IPR001810">
    <property type="entry name" value="F-box_dom"/>
</dbReference>
<dbReference type="CDD" id="cd22157">
    <property type="entry name" value="F-box_AtFBW1-like"/>
    <property type="match status" value="1"/>
</dbReference>
<keyword evidence="3" id="KW-1185">Reference proteome</keyword>